<dbReference type="InterPro" id="IPR018060">
    <property type="entry name" value="HTH_AraC"/>
</dbReference>
<dbReference type="RefSeq" id="WP_043704155.1">
    <property type="nucleotide sequence ID" value="NZ_JADLRE010000027.1"/>
</dbReference>
<dbReference type="Pfam" id="PF12833">
    <property type="entry name" value="HTH_18"/>
    <property type="match status" value="1"/>
</dbReference>
<keyword evidence="2" id="KW-0238">DNA-binding</keyword>
<evidence type="ECO:0000259" key="4">
    <source>
        <dbReference type="PROSITE" id="PS01124"/>
    </source>
</evidence>
<keyword evidence="3" id="KW-0804">Transcription</keyword>
<keyword evidence="6" id="KW-1185">Reference proteome</keyword>
<keyword evidence="1" id="KW-0805">Transcription regulation</keyword>
<evidence type="ECO:0000256" key="1">
    <source>
        <dbReference type="ARBA" id="ARBA00023015"/>
    </source>
</evidence>
<dbReference type="Pfam" id="PF01965">
    <property type="entry name" value="DJ-1_PfpI"/>
    <property type="match status" value="1"/>
</dbReference>
<reference evidence="5 6" key="1">
    <citation type="submission" date="2020-10" db="EMBL/GenBank/DDBJ databases">
        <title>Identification of Nocardia species via Next-generation sequencing and recognition of intraspecies genetic diversity.</title>
        <authorList>
            <person name="Li P."/>
            <person name="Li P."/>
            <person name="Lu B."/>
        </authorList>
    </citation>
    <scope>NUCLEOTIDE SEQUENCE [LARGE SCALE GENOMIC DNA]</scope>
    <source>
        <strain evidence="5 6">N-11</strain>
    </source>
</reference>
<dbReference type="CDD" id="cd03137">
    <property type="entry name" value="GATase1_AraC_1"/>
    <property type="match status" value="1"/>
</dbReference>
<proteinExistence type="predicted"/>
<dbReference type="InterPro" id="IPR052158">
    <property type="entry name" value="INH-QAR"/>
</dbReference>
<dbReference type="InterPro" id="IPR009057">
    <property type="entry name" value="Homeodomain-like_sf"/>
</dbReference>
<sequence length="313" mass="34545">MRSLAVLAVDDVIPFDLSVPIEIFGRAVQEDGTPAYEVEVCGVRSDVPSKFFGISCLRDLDYLEEEAGTIIVPGSMSYRSRPSDRLRRALVRAHERGARVASICLGAFTLASVGLLDGRRATTHWMAAAELSRSYPRVRVDPTVLYVDSGCILTSAGAAAGLDLCLHMVRRDYGTAVAAATARLSVMPLTRDGGQAQFIAERPRSEADSKSINPTLEWADTMLGEKITVLDLAERAGVSKRTLIRRFQEQVRMTPNEWLQTARVRKAQELLETTILTMECITDRTGFASVAAFRKVFRKTVGVTPQAYRRAFR</sequence>
<dbReference type="Proteomes" id="UP000807309">
    <property type="component" value="Unassembled WGS sequence"/>
</dbReference>
<dbReference type="PROSITE" id="PS00041">
    <property type="entry name" value="HTH_ARAC_FAMILY_1"/>
    <property type="match status" value="1"/>
</dbReference>
<dbReference type="SUPFAM" id="SSF46689">
    <property type="entry name" value="Homeodomain-like"/>
    <property type="match status" value="2"/>
</dbReference>
<accession>A0ABS0CG44</accession>
<dbReference type="PANTHER" id="PTHR43130:SF3">
    <property type="entry name" value="HTH-TYPE TRANSCRIPTIONAL REGULATOR RV1931C"/>
    <property type="match status" value="1"/>
</dbReference>
<dbReference type="SMART" id="SM00342">
    <property type="entry name" value="HTH_ARAC"/>
    <property type="match status" value="1"/>
</dbReference>
<dbReference type="InterPro" id="IPR018062">
    <property type="entry name" value="HTH_AraC-typ_CS"/>
</dbReference>
<evidence type="ECO:0000313" key="5">
    <source>
        <dbReference type="EMBL" id="MBF6228896.1"/>
    </source>
</evidence>
<dbReference type="PROSITE" id="PS01124">
    <property type="entry name" value="HTH_ARAC_FAMILY_2"/>
    <property type="match status" value="1"/>
</dbReference>
<evidence type="ECO:0000256" key="3">
    <source>
        <dbReference type="ARBA" id="ARBA00023163"/>
    </source>
</evidence>
<feature type="domain" description="HTH araC/xylS-type" evidence="4">
    <location>
        <begin position="213"/>
        <end position="311"/>
    </location>
</feature>
<gene>
    <name evidence="5" type="ORF">IU470_27865</name>
</gene>
<dbReference type="InterPro" id="IPR002818">
    <property type="entry name" value="DJ-1/PfpI"/>
</dbReference>
<dbReference type="Gene3D" id="3.40.50.880">
    <property type="match status" value="1"/>
</dbReference>
<organism evidence="5 6">
    <name type="scientific">Nocardia abscessus</name>
    <dbReference type="NCBI Taxonomy" id="120957"/>
    <lineage>
        <taxon>Bacteria</taxon>
        <taxon>Bacillati</taxon>
        <taxon>Actinomycetota</taxon>
        <taxon>Actinomycetes</taxon>
        <taxon>Mycobacteriales</taxon>
        <taxon>Nocardiaceae</taxon>
        <taxon>Nocardia</taxon>
    </lineage>
</organism>
<dbReference type="GeneID" id="86968953"/>
<comment type="caution">
    <text evidence="5">The sequence shown here is derived from an EMBL/GenBank/DDBJ whole genome shotgun (WGS) entry which is preliminary data.</text>
</comment>
<dbReference type="PANTHER" id="PTHR43130">
    <property type="entry name" value="ARAC-FAMILY TRANSCRIPTIONAL REGULATOR"/>
    <property type="match status" value="1"/>
</dbReference>
<evidence type="ECO:0000256" key="2">
    <source>
        <dbReference type="ARBA" id="ARBA00023125"/>
    </source>
</evidence>
<name>A0ABS0CG44_9NOCA</name>
<dbReference type="EMBL" id="JADLRE010000027">
    <property type="protein sequence ID" value="MBF6228896.1"/>
    <property type="molecule type" value="Genomic_DNA"/>
</dbReference>
<dbReference type="Gene3D" id="1.10.10.60">
    <property type="entry name" value="Homeodomain-like"/>
    <property type="match status" value="1"/>
</dbReference>
<evidence type="ECO:0000313" key="6">
    <source>
        <dbReference type="Proteomes" id="UP000807309"/>
    </source>
</evidence>
<dbReference type="InterPro" id="IPR029062">
    <property type="entry name" value="Class_I_gatase-like"/>
</dbReference>
<protein>
    <submittedName>
        <fullName evidence="5">Helix-turn-helix domain-containing protein</fullName>
    </submittedName>
</protein>
<dbReference type="SUPFAM" id="SSF52317">
    <property type="entry name" value="Class I glutamine amidotransferase-like"/>
    <property type="match status" value="1"/>
</dbReference>